<reference evidence="2" key="2">
    <citation type="journal article" date="2021" name="PeerJ">
        <title>Extensive microbial diversity within the chicken gut microbiome revealed by metagenomics and culture.</title>
        <authorList>
            <person name="Gilroy R."/>
            <person name="Ravi A."/>
            <person name="Getino M."/>
            <person name="Pursley I."/>
            <person name="Horton D.L."/>
            <person name="Alikhan N.F."/>
            <person name="Baker D."/>
            <person name="Gharbi K."/>
            <person name="Hall N."/>
            <person name="Watson M."/>
            <person name="Adriaenssens E.M."/>
            <person name="Foster-Nyarko E."/>
            <person name="Jarju S."/>
            <person name="Secka A."/>
            <person name="Antonio M."/>
            <person name="Oren A."/>
            <person name="Chaudhuri R.R."/>
            <person name="La Ragione R."/>
            <person name="Hildebrand F."/>
            <person name="Pallen M.J."/>
        </authorList>
    </citation>
    <scope>NUCLEOTIDE SEQUENCE</scope>
    <source>
        <strain evidence="2">ChiBcolR7-4860</strain>
    </source>
</reference>
<feature type="transmembrane region" description="Helical" evidence="1">
    <location>
        <begin position="87"/>
        <end position="120"/>
    </location>
</feature>
<dbReference type="Gene3D" id="1.20.120.1220">
    <property type="match status" value="1"/>
</dbReference>
<evidence type="ECO:0000256" key="1">
    <source>
        <dbReference type="SAM" id="Phobius"/>
    </source>
</evidence>
<dbReference type="OrthoDB" id="3233720at2"/>
<dbReference type="AlphaFoldDB" id="A0A087ARW5"/>
<dbReference type="EMBL" id="DYUX01000025">
    <property type="protein sequence ID" value="HJG42270.1"/>
    <property type="molecule type" value="Genomic_DNA"/>
</dbReference>
<accession>A0A087ARW5</accession>
<dbReference type="eggNOG" id="ENOG5031Y3G">
    <property type="taxonomic scope" value="Bacteria"/>
</dbReference>
<organism evidence="3 4">
    <name type="scientific">Bifidobacterium pullorum subsp. gallinarum</name>
    <dbReference type="NCBI Taxonomy" id="78344"/>
    <lineage>
        <taxon>Bacteria</taxon>
        <taxon>Bacillati</taxon>
        <taxon>Actinomycetota</taxon>
        <taxon>Actinomycetes</taxon>
        <taxon>Bifidobacteriales</taxon>
        <taxon>Bifidobacteriaceae</taxon>
        <taxon>Bifidobacterium</taxon>
    </lineage>
</organism>
<reference evidence="2" key="3">
    <citation type="submission" date="2021-09" db="EMBL/GenBank/DDBJ databases">
        <authorList>
            <person name="Gilroy R."/>
        </authorList>
    </citation>
    <scope>NUCLEOTIDE SEQUENCE</scope>
    <source>
        <strain evidence="2">ChiBcolR7-4860</strain>
    </source>
</reference>
<dbReference type="Proteomes" id="UP000029046">
    <property type="component" value="Unassembled WGS sequence"/>
</dbReference>
<reference evidence="3 4" key="1">
    <citation type="submission" date="2014-03" db="EMBL/GenBank/DDBJ databases">
        <title>Genomics of Bifidobacteria.</title>
        <authorList>
            <person name="Ventura M."/>
            <person name="Milani C."/>
            <person name="Lugli G.A."/>
        </authorList>
    </citation>
    <scope>NUCLEOTIDE SEQUENCE [LARGE SCALE GENOMIC DNA]</scope>
    <source>
        <strain evidence="3 4">LMG 11586</strain>
    </source>
</reference>
<proteinExistence type="predicted"/>
<dbReference type="EMBL" id="JGYX01000001">
    <property type="protein sequence ID" value="KFI61515.1"/>
    <property type="molecule type" value="Genomic_DNA"/>
</dbReference>
<protein>
    <submittedName>
        <fullName evidence="2">Prepilin peptidase</fullName>
    </submittedName>
</protein>
<feature type="transmembrane region" description="Helical" evidence="1">
    <location>
        <begin position="132"/>
        <end position="152"/>
    </location>
</feature>
<feature type="transmembrane region" description="Helical" evidence="1">
    <location>
        <begin position="55"/>
        <end position="75"/>
    </location>
</feature>
<keyword evidence="1" id="KW-0472">Membrane</keyword>
<feature type="transmembrane region" description="Helical" evidence="1">
    <location>
        <begin position="27"/>
        <end position="48"/>
    </location>
</feature>
<dbReference type="RefSeq" id="WP_051912058.1">
    <property type="nucleotide sequence ID" value="NZ_DYUX01000025.1"/>
</dbReference>
<gene>
    <name evidence="3" type="ORF">BIGA_0029</name>
    <name evidence="2" type="ORF">K8U73_07820</name>
</gene>
<evidence type="ECO:0000313" key="4">
    <source>
        <dbReference type="Proteomes" id="UP000029046"/>
    </source>
</evidence>
<sequence length="154" mass="16188">MGYLVALPSLLCGLAISVEDIRCRRVPRLWVAVGCLLQLVALIVAALLGNDLFLVLQAALFAVLCAAVQCGLALVRPGALGFGDVTVTLLMGLAVGTAGLWGVVVWWLAMGVLGLVWMLLWRRFDWQGDTPYAGKVPFAPVIVVAATVALGVCG</sequence>
<keyword evidence="1" id="KW-0812">Transmembrane</keyword>
<keyword evidence="1" id="KW-1133">Transmembrane helix</keyword>
<comment type="caution">
    <text evidence="3">The sequence shown here is derived from an EMBL/GenBank/DDBJ whole genome shotgun (WGS) entry which is preliminary data.</text>
</comment>
<evidence type="ECO:0000313" key="2">
    <source>
        <dbReference type="EMBL" id="HJG42270.1"/>
    </source>
</evidence>
<name>A0A087ARW5_9BIFI</name>
<evidence type="ECO:0000313" key="3">
    <source>
        <dbReference type="EMBL" id="KFI61515.1"/>
    </source>
</evidence>
<dbReference type="Proteomes" id="UP000786560">
    <property type="component" value="Unassembled WGS sequence"/>
</dbReference>
<keyword evidence="4" id="KW-1185">Reference proteome</keyword>